<dbReference type="GO" id="GO:0016994">
    <property type="term" value="F:precorrin-6A reductase activity"/>
    <property type="evidence" value="ECO:0007669"/>
    <property type="project" value="UniProtKB-EC"/>
</dbReference>
<accession>A0ABV5B8M2</accession>
<proteinExistence type="predicted"/>
<comment type="pathway">
    <text evidence="1">Cofactor biosynthesis; adenosylcobalamin biosynthesis.</text>
</comment>
<evidence type="ECO:0000313" key="4">
    <source>
        <dbReference type="EMBL" id="MFB5682058.1"/>
    </source>
</evidence>
<gene>
    <name evidence="4" type="primary">cobK</name>
    <name evidence="4" type="ORF">ACE3NQ_14130</name>
</gene>
<dbReference type="PROSITE" id="PS51014">
    <property type="entry name" value="COBK_CBIJ"/>
    <property type="match status" value="1"/>
</dbReference>
<evidence type="ECO:0000256" key="2">
    <source>
        <dbReference type="ARBA" id="ARBA00022573"/>
    </source>
</evidence>
<evidence type="ECO:0000256" key="3">
    <source>
        <dbReference type="ARBA" id="ARBA00023002"/>
    </source>
</evidence>
<dbReference type="PANTHER" id="PTHR36925:SF1">
    <property type="entry name" value="COBALT-PRECORRIN-6A REDUCTASE"/>
    <property type="match status" value="1"/>
</dbReference>
<keyword evidence="3 4" id="KW-0560">Oxidoreductase</keyword>
<reference evidence="4 5" key="1">
    <citation type="submission" date="2024-09" db="EMBL/GenBank/DDBJ databases">
        <authorList>
            <person name="Ruan L."/>
        </authorList>
    </citation>
    <scope>NUCLEOTIDE SEQUENCE [LARGE SCALE GENOMIC DNA]</scope>
    <source>
        <strain evidence="4 5">D33</strain>
    </source>
</reference>
<organism evidence="4 5">
    <name type="scientific">Paenibacillus terreus</name>
    <dbReference type="NCBI Taxonomy" id="1387834"/>
    <lineage>
        <taxon>Bacteria</taxon>
        <taxon>Bacillati</taxon>
        <taxon>Bacillota</taxon>
        <taxon>Bacilli</taxon>
        <taxon>Bacillales</taxon>
        <taxon>Paenibacillaceae</taxon>
        <taxon>Paenibacillus</taxon>
    </lineage>
</organism>
<dbReference type="PANTHER" id="PTHR36925">
    <property type="entry name" value="COBALT-PRECORRIN-6A REDUCTASE"/>
    <property type="match status" value="1"/>
</dbReference>
<name>A0ABV5B8M2_9BACL</name>
<dbReference type="EC" id="1.3.1.54" evidence="4"/>
<dbReference type="Proteomes" id="UP001580407">
    <property type="component" value="Unassembled WGS sequence"/>
</dbReference>
<keyword evidence="2" id="KW-0169">Cobalamin biosynthesis</keyword>
<evidence type="ECO:0000256" key="1">
    <source>
        <dbReference type="ARBA" id="ARBA00004953"/>
    </source>
</evidence>
<dbReference type="RefSeq" id="WP_375525822.1">
    <property type="nucleotide sequence ID" value="NZ_JBHILM010000014.1"/>
</dbReference>
<sequence length="271" mass="29300">MIFMLCGTSDARELALQIQSRGYRVLTSVVTESAAASLRTAGLEVRIGRLTAADMTALIKEMGVRAIVDASHPFAEEAHANAMEAARECGLPYIRFERAGLVYDDHPLLHVVASYEEAADTALSLKGSVMLTTGSKTLEIFTERLLGNPDIRLVARMLPRMDNMEKCSRLGMEQKNIIAMQGPFSRELNEALYKHFGTTVMVTKESGRTGAVDEKVQAALEAGIRVVLISRPEVDFGTVHDQFEGILEELGRIPDLSGGTGGEAASLSVSG</sequence>
<dbReference type="InterPro" id="IPR003723">
    <property type="entry name" value="Precorrin-6x_reduct"/>
</dbReference>
<protein>
    <submittedName>
        <fullName evidence="4">Precorrin-6A reductase</fullName>
        <ecNumber evidence="4">1.3.1.54</ecNumber>
    </submittedName>
</protein>
<comment type="caution">
    <text evidence="4">The sequence shown here is derived from an EMBL/GenBank/DDBJ whole genome shotgun (WGS) entry which is preliminary data.</text>
</comment>
<dbReference type="NCBIfam" id="TIGR00715">
    <property type="entry name" value="precor6x_red"/>
    <property type="match status" value="1"/>
</dbReference>
<evidence type="ECO:0000313" key="5">
    <source>
        <dbReference type="Proteomes" id="UP001580407"/>
    </source>
</evidence>
<keyword evidence="5" id="KW-1185">Reference proteome</keyword>
<dbReference type="EMBL" id="JBHILM010000014">
    <property type="protein sequence ID" value="MFB5682058.1"/>
    <property type="molecule type" value="Genomic_DNA"/>
</dbReference>
<dbReference type="Pfam" id="PF02571">
    <property type="entry name" value="CbiJ"/>
    <property type="match status" value="1"/>
</dbReference>